<protein>
    <submittedName>
        <fullName evidence="2">Uncharacterized protein</fullName>
    </submittedName>
</protein>
<evidence type="ECO:0000256" key="1">
    <source>
        <dbReference type="SAM" id="Phobius"/>
    </source>
</evidence>
<keyword evidence="1" id="KW-1133">Transmembrane helix</keyword>
<organism evidence="2">
    <name type="scientific">Octopus bimaculoides</name>
    <name type="common">California two-spotted octopus</name>
    <dbReference type="NCBI Taxonomy" id="37653"/>
    <lineage>
        <taxon>Eukaryota</taxon>
        <taxon>Metazoa</taxon>
        <taxon>Spiralia</taxon>
        <taxon>Lophotrochozoa</taxon>
        <taxon>Mollusca</taxon>
        <taxon>Cephalopoda</taxon>
        <taxon>Coleoidea</taxon>
        <taxon>Octopodiformes</taxon>
        <taxon>Octopoda</taxon>
        <taxon>Incirrata</taxon>
        <taxon>Octopodidae</taxon>
        <taxon>Octopus</taxon>
    </lineage>
</organism>
<name>A0A0L8FSE3_OCTBM</name>
<accession>A0A0L8FSE3</accession>
<keyword evidence="1" id="KW-0472">Membrane</keyword>
<dbReference type="EMBL" id="KQ426934">
    <property type="protein sequence ID" value="KOF67604.1"/>
    <property type="molecule type" value="Genomic_DNA"/>
</dbReference>
<feature type="transmembrane region" description="Helical" evidence="1">
    <location>
        <begin position="21"/>
        <end position="43"/>
    </location>
</feature>
<sequence>MINRRGLRTEPWWTPTSIRNSSLYSLPTLTLLTASLYMVHTALTNYSSIPSFLIDHQIRDRGTHQ</sequence>
<gene>
    <name evidence="2" type="ORF">OCBIM_22009228mg</name>
</gene>
<dbReference type="AlphaFoldDB" id="A0A0L8FSE3"/>
<keyword evidence="1" id="KW-0812">Transmembrane</keyword>
<reference evidence="2" key="1">
    <citation type="submission" date="2015-07" db="EMBL/GenBank/DDBJ databases">
        <title>MeaNS - Measles Nucleotide Surveillance Program.</title>
        <authorList>
            <person name="Tran T."/>
            <person name="Druce J."/>
        </authorList>
    </citation>
    <scope>NUCLEOTIDE SEQUENCE</scope>
    <source>
        <strain evidence="2">UCB-OBI-ISO-001</strain>
        <tissue evidence="2">Gonad</tissue>
    </source>
</reference>
<proteinExistence type="predicted"/>
<evidence type="ECO:0000313" key="2">
    <source>
        <dbReference type="EMBL" id="KOF67604.1"/>
    </source>
</evidence>